<dbReference type="OrthoDB" id="2636032at2759"/>
<dbReference type="Proteomes" id="UP000054538">
    <property type="component" value="Unassembled WGS sequence"/>
</dbReference>
<keyword evidence="2" id="KW-1185">Reference proteome</keyword>
<evidence type="ECO:0000313" key="2">
    <source>
        <dbReference type="Proteomes" id="UP000054538"/>
    </source>
</evidence>
<reference evidence="1 2" key="1">
    <citation type="submission" date="2014-04" db="EMBL/GenBank/DDBJ databases">
        <authorList>
            <consortium name="DOE Joint Genome Institute"/>
            <person name="Kuo A."/>
            <person name="Kohler A."/>
            <person name="Jargeat P."/>
            <person name="Nagy L.G."/>
            <person name="Floudas D."/>
            <person name="Copeland A."/>
            <person name="Barry K.W."/>
            <person name="Cichocki N."/>
            <person name="Veneault-Fourrey C."/>
            <person name="LaButti K."/>
            <person name="Lindquist E.A."/>
            <person name="Lipzen A."/>
            <person name="Lundell T."/>
            <person name="Morin E."/>
            <person name="Murat C."/>
            <person name="Sun H."/>
            <person name="Tunlid A."/>
            <person name="Henrissat B."/>
            <person name="Grigoriev I.V."/>
            <person name="Hibbett D.S."/>
            <person name="Martin F."/>
            <person name="Nordberg H.P."/>
            <person name="Cantor M.N."/>
            <person name="Hua S.X."/>
        </authorList>
    </citation>
    <scope>NUCLEOTIDE SEQUENCE [LARGE SCALE GENOMIC DNA]</scope>
    <source>
        <strain evidence="1 2">Ve08.2h10</strain>
    </source>
</reference>
<organism evidence="1 2">
    <name type="scientific">Paxillus rubicundulus Ve08.2h10</name>
    <dbReference type="NCBI Taxonomy" id="930991"/>
    <lineage>
        <taxon>Eukaryota</taxon>
        <taxon>Fungi</taxon>
        <taxon>Dikarya</taxon>
        <taxon>Basidiomycota</taxon>
        <taxon>Agaricomycotina</taxon>
        <taxon>Agaricomycetes</taxon>
        <taxon>Agaricomycetidae</taxon>
        <taxon>Boletales</taxon>
        <taxon>Paxilineae</taxon>
        <taxon>Paxillaceae</taxon>
        <taxon>Paxillus</taxon>
    </lineage>
</organism>
<dbReference type="AlphaFoldDB" id="A0A0D0CBS5"/>
<dbReference type="STRING" id="930991.A0A0D0CBS5"/>
<dbReference type="HOGENOM" id="CLU_122032_0_0_1"/>
<dbReference type="EMBL" id="KN826051">
    <property type="protein sequence ID" value="KIK80292.1"/>
    <property type="molecule type" value="Genomic_DNA"/>
</dbReference>
<reference evidence="2" key="2">
    <citation type="submission" date="2015-01" db="EMBL/GenBank/DDBJ databases">
        <title>Evolutionary Origins and Diversification of the Mycorrhizal Mutualists.</title>
        <authorList>
            <consortium name="DOE Joint Genome Institute"/>
            <consortium name="Mycorrhizal Genomics Consortium"/>
            <person name="Kohler A."/>
            <person name="Kuo A."/>
            <person name="Nagy L.G."/>
            <person name="Floudas D."/>
            <person name="Copeland A."/>
            <person name="Barry K.W."/>
            <person name="Cichocki N."/>
            <person name="Veneault-Fourrey C."/>
            <person name="LaButti K."/>
            <person name="Lindquist E.A."/>
            <person name="Lipzen A."/>
            <person name="Lundell T."/>
            <person name="Morin E."/>
            <person name="Murat C."/>
            <person name="Riley R."/>
            <person name="Ohm R."/>
            <person name="Sun H."/>
            <person name="Tunlid A."/>
            <person name="Henrissat B."/>
            <person name="Grigoriev I.V."/>
            <person name="Hibbett D.S."/>
            <person name="Martin F."/>
        </authorList>
    </citation>
    <scope>NUCLEOTIDE SEQUENCE [LARGE SCALE GENOMIC DNA]</scope>
    <source>
        <strain evidence="2">Ve08.2h10</strain>
    </source>
</reference>
<dbReference type="InParanoid" id="A0A0D0CBS5"/>
<evidence type="ECO:0000313" key="1">
    <source>
        <dbReference type="EMBL" id="KIK80292.1"/>
    </source>
</evidence>
<accession>A0A0D0CBS5</accession>
<gene>
    <name evidence="1" type="ORF">PAXRUDRAFT_766242</name>
</gene>
<protein>
    <submittedName>
        <fullName evidence="1">Uncharacterized protein</fullName>
    </submittedName>
</protein>
<proteinExistence type="predicted"/>
<name>A0A0D0CBS5_9AGAM</name>
<sequence length="192" mass="21587">MLEVLQFTNTMATQFLLYILTLEQYHHHLIVLDLLSNAHDILFTFNKHPLSHSTNSVTEIATVEYAREVCFLSAEENGLHFNVSHTSLTQLEKFSVEDVVKTMHACTLQLWRLLDVILAAQWQLDKDGNQHMGDGDDKDTHWLELGEDELGGINLGSGGSDTTSSEGKKAARQKSMLVVVSEAPWHLSLAWD</sequence>